<dbReference type="Gene3D" id="3.40.50.720">
    <property type="entry name" value="NAD(P)-binding Rossmann-like Domain"/>
    <property type="match status" value="1"/>
</dbReference>
<comment type="caution">
    <text evidence="3">The sequence shown here is derived from an EMBL/GenBank/DDBJ whole genome shotgun (WGS) entry which is preliminary data.</text>
</comment>
<organism evidence="3 4">
    <name type="scientific">Beauveria asiatica</name>
    <dbReference type="NCBI Taxonomy" id="1069075"/>
    <lineage>
        <taxon>Eukaryota</taxon>
        <taxon>Fungi</taxon>
        <taxon>Dikarya</taxon>
        <taxon>Ascomycota</taxon>
        <taxon>Pezizomycotina</taxon>
        <taxon>Sordariomycetes</taxon>
        <taxon>Hypocreomycetidae</taxon>
        <taxon>Hypocreales</taxon>
        <taxon>Cordycipitaceae</taxon>
        <taxon>Beauveria</taxon>
    </lineage>
</organism>
<dbReference type="Pfam" id="PF00106">
    <property type="entry name" value="adh_short"/>
    <property type="match status" value="1"/>
</dbReference>
<dbReference type="InterPro" id="IPR036291">
    <property type="entry name" value="NAD(P)-bd_dom_sf"/>
</dbReference>
<sequence>MANELVLVVGASGKMGVSAIIGALKTGRKVLAVVRSEAAKERTLQQVGTSEGIVFTYADPTRENDLLDIVAKVKRGELPSFQHVFTSVGKVELHSPIYTVSTEEFDNIFTVDFKADFFAYRATMPYLIEHGGPGASFTLLTGGLADLGIGGINSITAGARASLAAVATFENLKTNVRFNEIHLNYTIEHESTIQEKGLLHASKTSDFAQVYREVLARPAIRGCRISVHGPEDIDVLKIENKLSTSDFIQVANGEEDVSGKG</sequence>
<accession>A0AAW0RLP7</accession>
<dbReference type="Proteomes" id="UP001397290">
    <property type="component" value="Unassembled WGS sequence"/>
</dbReference>
<dbReference type="InterPro" id="IPR002347">
    <property type="entry name" value="SDR_fam"/>
</dbReference>
<reference evidence="3 4" key="1">
    <citation type="submission" date="2020-02" db="EMBL/GenBank/DDBJ databases">
        <title>Comparative genomics of the hypocrealean fungal genus Beauvera.</title>
        <authorList>
            <person name="Showalter D.N."/>
            <person name="Bushley K.E."/>
            <person name="Rehner S.A."/>
        </authorList>
    </citation>
    <scope>NUCLEOTIDE SEQUENCE [LARGE SCALE GENOMIC DNA]</scope>
    <source>
        <strain evidence="3 4">ARSEF4384</strain>
    </source>
</reference>
<evidence type="ECO:0000256" key="2">
    <source>
        <dbReference type="ARBA" id="ARBA00023002"/>
    </source>
</evidence>
<name>A0AAW0RLP7_9HYPO</name>
<evidence type="ECO:0000313" key="4">
    <source>
        <dbReference type="Proteomes" id="UP001397290"/>
    </source>
</evidence>
<dbReference type="EMBL" id="JAAHCF010000604">
    <property type="protein sequence ID" value="KAK8142816.1"/>
    <property type="molecule type" value="Genomic_DNA"/>
</dbReference>
<dbReference type="PANTHER" id="PTHR43477">
    <property type="entry name" value="DIHYDROANTICAPSIN 7-DEHYDROGENASE"/>
    <property type="match status" value="1"/>
</dbReference>
<proteinExistence type="inferred from homology"/>
<keyword evidence="4" id="KW-1185">Reference proteome</keyword>
<dbReference type="AlphaFoldDB" id="A0AAW0RLP7"/>
<protein>
    <submittedName>
        <fullName evidence="3">Uncharacterized protein</fullName>
    </submittedName>
</protein>
<dbReference type="PANTHER" id="PTHR43477:SF1">
    <property type="entry name" value="DIHYDROANTICAPSIN 7-DEHYDROGENASE"/>
    <property type="match status" value="1"/>
</dbReference>
<evidence type="ECO:0000256" key="1">
    <source>
        <dbReference type="ARBA" id="ARBA00006484"/>
    </source>
</evidence>
<dbReference type="SUPFAM" id="SSF51735">
    <property type="entry name" value="NAD(P)-binding Rossmann-fold domains"/>
    <property type="match status" value="1"/>
</dbReference>
<comment type="similarity">
    <text evidence="1">Belongs to the short-chain dehydrogenases/reductases (SDR) family.</text>
</comment>
<keyword evidence="2" id="KW-0560">Oxidoreductase</keyword>
<dbReference type="GO" id="GO:0016491">
    <property type="term" value="F:oxidoreductase activity"/>
    <property type="evidence" value="ECO:0007669"/>
    <property type="project" value="UniProtKB-KW"/>
</dbReference>
<gene>
    <name evidence="3" type="ORF">G3M48_008194</name>
</gene>
<evidence type="ECO:0000313" key="3">
    <source>
        <dbReference type="EMBL" id="KAK8142816.1"/>
    </source>
</evidence>
<dbReference type="InterPro" id="IPR051122">
    <property type="entry name" value="SDR_DHRS6-like"/>
</dbReference>